<evidence type="ECO:0000256" key="1">
    <source>
        <dbReference type="ARBA" id="ARBA00004141"/>
    </source>
</evidence>
<dbReference type="GO" id="GO:0006672">
    <property type="term" value="P:ceramide metabolic process"/>
    <property type="evidence" value="ECO:0007669"/>
    <property type="project" value="InterPro"/>
</dbReference>
<reference evidence="9 10" key="1">
    <citation type="submission" date="2020-07" db="EMBL/GenBank/DDBJ databases">
        <title>Stappia sp., F7233, whole genome shotgun sequencing project.</title>
        <authorList>
            <person name="Jiang S."/>
            <person name="Liu Z.W."/>
            <person name="Du Z.J."/>
        </authorList>
    </citation>
    <scope>NUCLEOTIDE SEQUENCE [LARGE SCALE GENOMIC DNA]</scope>
    <source>
        <strain evidence="9 10">F7233</strain>
    </source>
</reference>
<dbReference type="InterPro" id="IPR008901">
    <property type="entry name" value="ACER"/>
</dbReference>
<name>A0A839AH64_9HYPH</name>
<protein>
    <submittedName>
        <fullName evidence="9">Ceramidase domain-containing protein</fullName>
    </submittedName>
</protein>
<evidence type="ECO:0000313" key="9">
    <source>
        <dbReference type="EMBL" id="MBA5778426.1"/>
    </source>
</evidence>
<feature type="transmembrane region" description="Helical" evidence="8">
    <location>
        <begin position="54"/>
        <end position="72"/>
    </location>
</feature>
<keyword evidence="2 8" id="KW-0812">Transmembrane</keyword>
<keyword evidence="4 8" id="KW-1133">Transmembrane helix</keyword>
<proteinExistence type="predicted"/>
<feature type="binding site" evidence="7">
    <location>
        <position position="194"/>
    </location>
    <ligand>
        <name>Zn(2+)</name>
        <dbReference type="ChEBI" id="CHEBI:29105"/>
        <note>catalytic</note>
    </ligand>
</feature>
<feature type="binding site" evidence="7">
    <location>
        <position position="70"/>
    </location>
    <ligand>
        <name>Zn(2+)</name>
        <dbReference type="ChEBI" id="CHEBI:29105"/>
        <note>catalytic</note>
    </ligand>
</feature>
<keyword evidence="6" id="KW-0479">Metal-binding</keyword>
<organism evidence="9 10">
    <name type="scientific">Stappia albiluteola</name>
    <dbReference type="NCBI Taxonomy" id="2758565"/>
    <lineage>
        <taxon>Bacteria</taxon>
        <taxon>Pseudomonadati</taxon>
        <taxon>Pseudomonadota</taxon>
        <taxon>Alphaproteobacteria</taxon>
        <taxon>Hyphomicrobiales</taxon>
        <taxon>Stappiaceae</taxon>
        <taxon>Stappia</taxon>
    </lineage>
</organism>
<dbReference type="Proteomes" id="UP000541109">
    <property type="component" value="Unassembled WGS sequence"/>
</dbReference>
<keyword evidence="3" id="KW-0378">Hydrolase</keyword>
<dbReference type="GO" id="GO:0016020">
    <property type="term" value="C:membrane"/>
    <property type="evidence" value="ECO:0007669"/>
    <property type="project" value="UniProtKB-SubCell"/>
</dbReference>
<dbReference type="EMBL" id="JACFXV010000062">
    <property type="protein sequence ID" value="MBA5778426.1"/>
    <property type="molecule type" value="Genomic_DNA"/>
</dbReference>
<feature type="transmembrane region" description="Helical" evidence="8">
    <location>
        <begin position="25"/>
        <end position="42"/>
    </location>
</feature>
<evidence type="ECO:0000256" key="6">
    <source>
        <dbReference type="PIRSR" id="PIRSR608901-1"/>
    </source>
</evidence>
<dbReference type="GO" id="GO:0016811">
    <property type="term" value="F:hydrolase activity, acting on carbon-nitrogen (but not peptide) bonds, in linear amides"/>
    <property type="evidence" value="ECO:0007669"/>
    <property type="project" value="InterPro"/>
</dbReference>
<gene>
    <name evidence="9" type="ORF">H2509_14950</name>
</gene>
<comment type="subcellular location">
    <subcellularLocation>
        <location evidence="1">Membrane</location>
        <topology evidence="1">Multi-pass membrane protein</topology>
    </subcellularLocation>
</comment>
<evidence type="ECO:0000256" key="2">
    <source>
        <dbReference type="ARBA" id="ARBA00022692"/>
    </source>
</evidence>
<dbReference type="RefSeq" id="WP_182166655.1">
    <property type="nucleotide sequence ID" value="NZ_JACFXV010000062.1"/>
</dbReference>
<feature type="binding site" evidence="6">
    <location>
        <position position="21"/>
    </location>
    <ligand>
        <name>Ca(2+)</name>
        <dbReference type="ChEBI" id="CHEBI:29108"/>
    </ligand>
</feature>
<feature type="transmembrane region" description="Helical" evidence="8">
    <location>
        <begin position="109"/>
        <end position="129"/>
    </location>
</feature>
<feature type="transmembrane region" description="Helical" evidence="8">
    <location>
        <begin position="78"/>
        <end position="97"/>
    </location>
</feature>
<accession>A0A839AH64</accession>
<keyword evidence="10" id="KW-1185">Reference proteome</keyword>
<evidence type="ECO:0000313" key="10">
    <source>
        <dbReference type="Proteomes" id="UP000541109"/>
    </source>
</evidence>
<dbReference type="Pfam" id="PF05875">
    <property type="entry name" value="Ceramidase"/>
    <property type="match status" value="1"/>
</dbReference>
<comment type="cofactor">
    <cofactor evidence="7">
        <name>Zn(2+)</name>
        <dbReference type="ChEBI" id="CHEBI:29105"/>
    </cofactor>
</comment>
<evidence type="ECO:0000256" key="4">
    <source>
        <dbReference type="ARBA" id="ARBA00022989"/>
    </source>
</evidence>
<feature type="binding site" evidence="7">
    <location>
        <position position="190"/>
    </location>
    <ligand>
        <name>Zn(2+)</name>
        <dbReference type="ChEBI" id="CHEBI:29105"/>
        <note>catalytic</note>
    </ligand>
</feature>
<feature type="transmembrane region" description="Helical" evidence="8">
    <location>
        <begin position="135"/>
        <end position="151"/>
    </location>
</feature>
<keyword evidence="6" id="KW-0106">Calcium</keyword>
<evidence type="ECO:0000256" key="7">
    <source>
        <dbReference type="PIRSR" id="PIRSR608901-2"/>
    </source>
</evidence>
<dbReference type="GO" id="GO:0046872">
    <property type="term" value="F:metal ion binding"/>
    <property type="evidence" value="ECO:0007669"/>
    <property type="project" value="UniProtKB-KW"/>
</dbReference>
<comment type="caution">
    <text evidence="9">The sequence shown here is derived from an EMBL/GenBank/DDBJ whole genome shotgun (WGS) entry which is preliminary data.</text>
</comment>
<keyword evidence="5 8" id="KW-0472">Membrane</keyword>
<sequence length="224" mass="23908">MDWTAPVDAYCERVGPAFWAEPLNAVSNAAFLIAAVAAWQLLRRRGGGDFPSLLLILLVAAIGIGSFLFHTFANRWSALADVIPIAVFIHAYLFVALRRFFGLPVWPSLGIVIAFALASAGAGGVLRAAFGSTGGYVPAFLAMAATGLALYRRNPPASRGLLSAACVFLPSMALRMADAPLCESWPTGTHFLWHAFNATTLYLLLRTVILADRPGRSGVSVQKC</sequence>
<evidence type="ECO:0000256" key="3">
    <source>
        <dbReference type="ARBA" id="ARBA00022801"/>
    </source>
</evidence>
<dbReference type="AlphaFoldDB" id="A0A839AH64"/>
<evidence type="ECO:0000256" key="5">
    <source>
        <dbReference type="ARBA" id="ARBA00023136"/>
    </source>
</evidence>
<evidence type="ECO:0000256" key="8">
    <source>
        <dbReference type="SAM" id="Phobius"/>
    </source>
</evidence>
<keyword evidence="7" id="KW-0862">Zinc</keyword>